<organism evidence="1 2">
    <name type="scientific">Hirsutella minnesotensis 3608</name>
    <dbReference type="NCBI Taxonomy" id="1043627"/>
    <lineage>
        <taxon>Eukaryota</taxon>
        <taxon>Fungi</taxon>
        <taxon>Dikarya</taxon>
        <taxon>Ascomycota</taxon>
        <taxon>Pezizomycotina</taxon>
        <taxon>Sordariomycetes</taxon>
        <taxon>Hypocreomycetidae</taxon>
        <taxon>Hypocreales</taxon>
        <taxon>Ophiocordycipitaceae</taxon>
        <taxon>Hirsutella</taxon>
    </lineage>
</organism>
<dbReference type="AlphaFoldDB" id="A0A0F7ZIS0"/>
<evidence type="ECO:0000313" key="1">
    <source>
        <dbReference type="EMBL" id="KJZ68835.1"/>
    </source>
</evidence>
<dbReference type="OrthoDB" id="3641511at2759"/>
<proteinExistence type="predicted"/>
<dbReference type="EMBL" id="KQ030805">
    <property type="protein sequence ID" value="KJZ68835.1"/>
    <property type="molecule type" value="Genomic_DNA"/>
</dbReference>
<gene>
    <name evidence="1" type="ORF">HIM_11775</name>
</gene>
<keyword evidence="2" id="KW-1185">Reference proteome</keyword>
<name>A0A0F7ZIS0_9HYPO</name>
<accession>A0A0F7ZIS0</accession>
<sequence length="166" mass="18581">MALEQPDFGRVARSFRTAADDFERCGNLPAVDGGARLMLTMEAMMERLTALEQTMNRRFDQVDHRMDAFDRQLQAMDRRVVVSNRNAVVRAQNSTVVRGDMNLVALHSVLTGEAIDGFPQNVNQLERLHARDVDELLRHLGESTAGSAAAKKRNLKFATGLVTREL</sequence>
<reference evidence="1 2" key="1">
    <citation type="journal article" date="2014" name="Genome Biol. Evol.">
        <title>Comparative genomics and transcriptomics analyses reveal divergent lifestyle features of nematode endoparasitic fungus Hirsutella minnesotensis.</title>
        <authorList>
            <person name="Lai Y."/>
            <person name="Liu K."/>
            <person name="Zhang X."/>
            <person name="Zhang X."/>
            <person name="Li K."/>
            <person name="Wang N."/>
            <person name="Shu C."/>
            <person name="Wu Y."/>
            <person name="Wang C."/>
            <person name="Bushley K.E."/>
            <person name="Xiang M."/>
            <person name="Liu X."/>
        </authorList>
    </citation>
    <scope>NUCLEOTIDE SEQUENCE [LARGE SCALE GENOMIC DNA]</scope>
    <source>
        <strain evidence="1 2">3608</strain>
    </source>
</reference>
<evidence type="ECO:0000313" key="2">
    <source>
        <dbReference type="Proteomes" id="UP000054481"/>
    </source>
</evidence>
<dbReference type="Proteomes" id="UP000054481">
    <property type="component" value="Unassembled WGS sequence"/>
</dbReference>
<protein>
    <submittedName>
        <fullName evidence="1">Uncharacterized protein</fullName>
    </submittedName>
</protein>
<dbReference type="Gene3D" id="3.90.20.10">
    <property type="match status" value="1"/>
</dbReference>